<protein>
    <submittedName>
        <fullName evidence="1">Histone acetyltransferase type B catalytic subunit</fullName>
    </submittedName>
</protein>
<evidence type="ECO:0000313" key="2">
    <source>
        <dbReference type="Proteomes" id="UP001219518"/>
    </source>
</evidence>
<comment type="caution">
    <text evidence="1">The sequence shown here is derived from an EMBL/GenBank/DDBJ whole genome shotgun (WGS) entry which is preliminary data.</text>
</comment>
<dbReference type="EMBL" id="JAHWGI010001440">
    <property type="protein sequence ID" value="KAK3932890.1"/>
    <property type="molecule type" value="Genomic_DNA"/>
</dbReference>
<name>A0AAE1I4P2_9NEOP</name>
<gene>
    <name evidence="1" type="ORF">KUF71_014867</name>
</gene>
<sequence length="83" mass="9567">RVRCTCTAHRGGCSGGGAAAPRDYIVRHCINSEDRTETGRFRPLRFPQLFRHVCLGTSKTRRNKYLTTKYLVYSLRFYTCYGV</sequence>
<evidence type="ECO:0000313" key="1">
    <source>
        <dbReference type="EMBL" id="KAK3932890.1"/>
    </source>
</evidence>
<dbReference type="Proteomes" id="UP001219518">
    <property type="component" value="Unassembled WGS sequence"/>
</dbReference>
<accession>A0AAE1I4P2</accession>
<feature type="non-terminal residue" evidence="1">
    <location>
        <position position="83"/>
    </location>
</feature>
<proteinExistence type="predicted"/>
<dbReference type="AlphaFoldDB" id="A0AAE1I4P2"/>
<reference evidence="1" key="1">
    <citation type="submission" date="2021-07" db="EMBL/GenBank/DDBJ databases">
        <authorList>
            <person name="Catto M.A."/>
            <person name="Jacobson A."/>
            <person name="Kennedy G."/>
            <person name="Labadie P."/>
            <person name="Hunt B.G."/>
            <person name="Srinivasan R."/>
        </authorList>
    </citation>
    <scope>NUCLEOTIDE SEQUENCE</scope>
    <source>
        <strain evidence="1">PL_HMW_Pooled</strain>
        <tissue evidence="1">Head</tissue>
    </source>
</reference>
<keyword evidence="2" id="KW-1185">Reference proteome</keyword>
<reference evidence="1" key="2">
    <citation type="journal article" date="2023" name="BMC Genomics">
        <title>Pest status, molecular evolution, and epigenetic factors derived from the genome assembly of Frankliniella fusca, a thysanopteran phytovirus vector.</title>
        <authorList>
            <person name="Catto M.A."/>
            <person name="Labadie P.E."/>
            <person name="Jacobson A.L."/>
            <person name="Kennedy G.G."/>
            <person name="Srinivasan R."/>
            <person name="Hunt B.G."/>
        </authorList>
    </citation>
    <scope>NUCLEOTIDE SEQUENCE</scope>
    <source>
        <strain evidence="1">PL_HMW_Pooled</strain>
    </source>
</reference>
<organism evidence="1 2">
    <name type="scientific">Frankliniella fusca</name>
    <dbReference type="NCBI Taxonomy" id="407009"/>
    <lineage>
        <taxon>Eukaryota</taxon>
        <taxon>Metazoa</taxon>
        <taxon>Ecdysozoa</taxon>
        <taxon>Arthropoda</taxon>
        <taxon>Hexapoda</taxon>
        <taxon>Insecta</taxon>
        <taxon>Pterygota</taxon>
        <taxon>Neoptera</taxon>
        <taxon>Paraneoptera</taxon>
        <taxon>Thysanoptera</taxon>
        <taxon>Terebrantia</taxon>
        <taxon>Thripoidea</taxon>
        <taxon>Thripidae</taxon>
        <taxon>Frankliniella</taxon>
    </lineage>
</organism>